<keyword evidence="2 4" id="KW-0732">Signal</keyword>
<dbReference type="PANTHER" id="PTHR34501:SF2">
    <property type="entry name" value="OUTER MEMBRANE PORIN F-RELATED"/>
    <property type="match status" value="1"/>
</dbReference>
<dbReference type="Gene3D" id="2.40.160.10">
    <property type="entry name" value="Porin"/>
    <property type="match status" value="1"/>
</dbReference>
<organism evidence="6 7">
    <name type="scientific">Acinetobacter calcoaceticus</name>
    <dbReference type="NCBI Taxonomy" id="471"/>
    <lineage>
        <taxon>Bacteria</taxon>
        <taxon>Pseudomonadati</taxon>
        <taxon>Pseudomonadota</taxon>
        <taxon>Gammaproteobacteria</taxon>
        <taxon>Moraxellales</taxon>
        <taxon>Moraxellaceae</taxon>
        <taxon>Acinetobacter</taxon>
        <taxon>Acinetobacter calcoaceticus/baumannii complex</taxon>
    </lineage>
</organism>
<evidence type="ECO:0000313" key="7">
    <source>
        <dbReference type="Proteomes" id="UP000294963"/>
    </source>
</evidence>
<accession>A0A4V6NJC9</accession>
<evidence type="ECO:0000256" key="3">
    <source>
        <dbReference type="ARBA" id="ARBA00023136"/>
    </source>
</evidence>
<gene>
    <name evidence="6" type="ORF">EC844_10822</name>
</gene>
<dbReference type="InterPro" id="IPR023614">
    <property type="entry name" value="Porin_dom_sf"/>
</dbReference>
<evidence type="ECO:0000313" key="6">
    <source>
        <dbReference type="EMBL" id="TCM67508.1"/>
    </source>
</evidence>
<dbReference type="SUPFAM" id="SSF56935">
    <property type="entry name" value="Porins"/>
    <property type="match status" value="1"/>
</dbReference>
<evidence type="ECO:0000259" key="5">
    <source>
        <dbReference type="Pfam" id="PF13609"/>
    </source>
</evidence>
<reference evidence="6 7" key="1">
    <citation type="submission" date="2019-03" db="EMBL/GenBank/DDBJ databases">
        <title>Genomic analyses of the natural microbiome of Caenorhabditis elegans.</title>
        <authorList>
            <person name="Samuel B."/>
        </authorList>
    </citation>
    <scope>NUCLEOTIDE SEQUENCE [LARGE SCALE GENOMIC DNA]</scope>
    <source>
        <strain evidence="6 7">JUb89</strain>
    </source>
</reference>
<keyword evidence="7" id="KW-1185">Reference proteome</keyword>
<evidence type="ECO:0000256" key="4">
    <source>
        <dbReference type="SAM" id="SignalP"/>
    </source>
</evidence>
<dbReference type="InterPro" id="IPR050298">
    <property type="entry name" value="Gram-neg_bact_OMP"/>
</dbReference>
<sequence>MLNHPNYTKSLFIALCGLLSTAVYAEISLIDQQGLISADDHLKLTSKGSLRLQALNFDRYNDSNQGMKYRRDGYSATSRLFFNADYQFTDDLHLIAKYATFINPPKMLDWEGHYRQGESSADTQELFAGIQSQQYGSLKFGKMYSIYYDVVGSKTDLWDYNTLGQPQTWSPVSHFDGTQASSKTLRYEKKSEHIDFYAAYLFKDQTNTQDMQYQRKSGQELAVDIHLSPNLSVATAWKHNRASLNDQDHQHDFKQQSIASSLFYFNGHWMLGLGAGWYKNLLPNSKLSDQPQQKLAHYLNTEAYGLEYYLGYHFKIEDHGINFVQPYIMGDTLKVTQGDDLYRRDYGLGVAVRFNHGIGFDYERLYTQDSFNTPDMHLFRLRYEW</sequence>
<protein>
    <submittedName>
        <fullName evidence="6">Porin-like protein</fullName>
    </submittedName>
</protein>
<feature type="signal peptide" evidence="4">
    <location>
        <begin position="1"/>
        <end position="25"/>
    </location>
</feature>
<feature type="domain" description="Porin" evidence="5">
    <location>
        <begin position="34"/>
        <end position="259"/>
    </location>
</feature>
<dbReference type="PANTHER" id="PTHR34501">
    <property type="entry name" value="PROTEIN YDDL-RELATED"/>
    <property type="match status" value="1"/>
</dbReference>
<dbReference type="AlphaFoldDB" id="A0A4V6NJC9"/>
<proteinExistence type="predicted"/>
<evidence type="ECO:0000256" key="1">
    <source>
        <dbReference type="ARBA" id="ARBA00004571"/>
    </source>
</evidence>
<evidence type="ECO:0000256" key="2">
    <source>
        <dbReference type="ARBA" id="ARBA00022729"/>
    </source>
</evidence>
<name>A0A4V6NJC9_ACICA</name>
<comment type="caution">
    <text evidence="6">The sequence shown here is derived from an EMBL/GenBank/DDBJ whole genome shotgun (WGS) entry which is preliminary data.</text>
</comment>
<dbReference type="InterPro" id="IPR033900">
    <property type="entry name" value="Gram_neg_porin_domain"/>
</dbReference>
<feature type="chain" id="PRO_5020310496" evidence="4">
    <location>
        <begin position="26"/>
        <end position="385"/>
    </location>
</feature>
<keyword evidence="3" id="KW-0472">Membrane</keyword>
<dbReference type="GO" id="GO:0015288">
    <property type="term" value="F:porin activity"/>
    <property type="evidence" value="ECO:0007669"/>
    <property type="project" value="InterPro"/>
</dbReference>
<dbReference type="Pfam" id="PF13609">
    <property type="entry name" value="Porin_4"/>
    <property type="match status" value="1"/>
</dbReference>
<dbReference type="Proteomes" id="UP000294963">
    <property type="component" value="Unassembled WGS sequence"/>
</dbReference>
<dbReference type="GO" id="GO:0009279">
    <property type="term" value="C:cell outer membrane"/>
    <property type="evidence" value="ECO:0007669"/>
    <property type="project" value="UniProtKB-SubCell"/>
</dbReference>
<comment type="subcellular location">
    <subcellularLocation>
        <location evidence="1">Cell outer membrane</location>
        <topology evidence="1">Multi-pass membrane protein</topology>
    </subcellularLocation>
</comment>
<dbReference type="EMBL" id="SLVJ01000008">
    <property type="protein sequence ID" value="TCM67508.1"/>
    <property type="molecule type" value="Genomic_DNA"/>
</dbReference>
<dbReference type="OrthoDB" id="6674170at2"/>